<gene>
    <name evidence="3" type="ORF">Daus18300_003783</name>
</gene>
<protein>
    <recommendedName>
        <fullName evidence="2">Amidohydrolase-related domain-containing protein</fullName>
    </recommendedName>
</protein>
<evidence type="ECO:0000313" key="4">
    <source>
        <dbReference type="Proteomes" id="UP001583177"/>
    </source>
</evidence>
<evidence type="ECO:0000313" key="3">
    <source>
        <dbReference type="EMBL" id="KAL1873911.1"/>
    </source>
</evidence>
<comment type="caution">
    <text evidence="3">The sequence shown here is derived from an EMBL/GenBank/DDBJ whole genome shotgun (WGS) entry which is preliminary data.</text>
</comment>
<dbReference type="SUPFAM" id="SSF51556">
    <property type="entry name" value="Metallo-dependent hydrolases"/>
    <property type="match status" value="1"/>
</dbReference>
<dbReference type="SUPFAM" id="SSF51338">
    <property type="entry name" value="Composite domain of metallo-dependent hydrolases"/>
    <property type="match status" value="2"/>
</dbReference>
<evidence type="ECO:0000259" key="2">
    <source>
        <dbReference type="Pfam" id="PF01979"/>
    </source>
</evidence>
<proteinExistence type="predicted"/>
<dbReference type="InterPro" id="IPR011059">
    <property type="entry name" value="Metal-dep_hydrolase_composite"/>
</dbReference>
<evidence type="ECO:0000256" key="1">
    <source>
        <dbReference type="ARBA" id="ARBA00022801"/>
    </source>
</evidence>
<keyword evidence="1" id="KW-0378">Hydrolase</keyword>
<dbReference type="InterPro" id="IPR006680">
    <property type="entry name" value="Amidohydro-rel"/>
</dbReference>
<sequence>MASQPILLKGGTLLIHDDDDNVVPIKADLLVEGDVITRIEADITPAAGARVVDCASKIVSPGFISTHAHLWQSQLKGRHANHTLVDYMPSGCYSGSFYTLADLFWGQLAGAMESVDAGTTTVVDHSHLNLGPDYPKTAIHALSTSGLRTIYCYSPERRTASFSPLKLEEEPAPGAETLSAFAALASPPTPHGNGRVTLGFANDNIYLPPSALQSLYAKLRSPAARAQVITTHAQGGAAFGGRPPAVAALGGAGLLGPDVLLSHAPGLAAEDVSVLAAAGAAVSSTPNTEMQMGMDPVALWRGVYAAGVGSLGVDCHTWGTSYMPAQMTLALQARRLGRAGEVGREDGSSGREWVRRVEGTPAEAFNLGTVCGARAVGMAGSVGRLRVGFKADVVVFDGLSPGMAVAAQEDPVAAVVLHSSVRDVEMVLVDGVVRKEGGRLCDVLVEGAPEGLGELSAPLGKGLAWRDVARETLKSRDALNGRFQGVDFARAAEDVIDMWHMDRSTMVEK</sequence>
<dbReference type="InterPro" id="IPR050287">
    <property type="entry name" value="MTA/SAH_deaminase"/>
</dbReference>
<dbReference type="EMBL" id="JAWRVE010000024">
    <property type="protein sequence ID" value="KAL1873911.1"/>
    <property type="molecule type" value="Genomic_DNA"/>
</dbReference>
<dbReference type="PANTHER" id="PTHR43794">
    <property type="entry name" value="AMINOHYDROLASE SSNA-RELATED"/>
    <property type="match status" value="1"/>
</dbReference>
<accession>A0ABR3XDT8</accession>
<organism evidence="3 4">
    <name type="scientific">Diaporthe australafricana</name>
    <dbReference type="NCBI Taxonomy" id="127596"/>
    <lineage>
        <taxon>Eukaryota</taxon>
        <taxon>Fungi</taxon>
        <taxon>Dikarya</taxon>
        <taxon>Ascomycota</taxon>
        <taxon>Pezizomycotina</taxon>
        <taxon>Sordariomycetes</taxon>
        <taxon>Sordariomycetidae</taxon>
        <taxon>Diaporthales</taxon>
        <taxon>Diaporthaceae</taxon>
        <taxon>Diaporthe</taxon>
    </lineage>
</organism>
<dbReference type="Pfam" id="PF01979">
    <property type="entry name" value="Amidohydro_1"/>
    <property type="match status" value="1"/>
</dbReference>
<keyword evidence="4" id="KW-1185">Reference proteome</keyword>
<dbReference type="Proteomes" id="UP001583177">
    <property type="component" value="Unassembled WGS sequence"/>
</dbReference>
<dbReference type="PANTHER" id="PTHR43794:SF11">
    <property type="entry name" value="AMIDOHYDROLASE-RELATED DOMAIN-CONTAINING PROTEIN"/>
    <property type="match status" value="1"/>
</dbReference>
<dbReference type="InterPro" id="IPR032466">
    <property type="entry name" value="Metal_Hydrolase"/>
</dbReference>
<dbReference type="Gene3D" id="3.20.20.140">
    <property type="entry name" value="Metal-dependent hydrolases"/>
    <property type="match status" value="1"/>
</dbReference>
<dbReference type="Gene3D" id="2.30.40.10">
    <property type="entry name" value="Urease, subunit C, domain 1"/>
    <property type="match status" value="1"/>
</dbReference>
<feature type="domain" description="Amidohydrolase-related" evidence="2">
    <location>
        <begin position="356"/>
        <end position="432"/>
    </location>
</feature>
<name>A0ABR3XDT8_9PEZI</name>
<reference evidence="3 4" key="1">
    <citation type="journal article" date="2024" name="IMA Fungus">
        <title>IMA Genome - F19 : A genome assembly and annotation guide to empower mycologists, including annotated draft genome sequences of Ceratocystis pirilliformis, Diaporthe australafricana, Fusarium ophioides, Paecilomyces lecythidis, and Sporothrix stenoceras.</title>
        <authorList>
            <person name="Aylward J."/>
            <person name="Wilson A.M."/>
            <person name="Visagie C.M."/>
            <person name="Spraker J."/>
            <person name="Barnes I."/>
            <person name="Buitendag C."/>
            <person name="Ceriani C."/>
            <person name="Del Mar Angel L."/>
            <person name="du Plessis D."/>
            <person name="Fuchs T."/>
            <person name="Gasser K."/>
            <person name="Kramer D."/>
            <person name="Li W."/>
            <person name="Munsamy K."/>
            <person name="Piso A."/>
            <person name="Price J.L."/>
            <person name="Sonnekus B."/>
            <person name="Thomas C."/>
            <person name="van der Nest A."/>
            <person name="van Dijk A."/>
            <person name="van Heerden A."/>
            <person name="van Vuuren N."/>
            <person name="Yilmaz N."/>
            <person name="Duong T.A."/>
            <person name="van der Merwe N.A."/>
            <person name="Wingfield M.J."/>
            <person name="Wingfield B.D."/>
        </authorList>
    </citation>
    <scope>NUCLEOTIDE SEQUENCE [LARGE SCALE GENOMIC DNA]</scope>
    <source>
        <strain evidence="3 4">CMW 18300</strain>
    </source>
</reference>